<dbReference type="GO" id="GO:0034398">
    <property type="term" value="P:telomere tethering at nuclear periphery"/>
    <property type="evidence" value="ECO:0007669"/>
    <property type="project" value="TreeGrafter"/>
</dbReference>
<comment type="caution">
    <text evidence="13">The sequence shown here is derived from an EMBL/GenBank/DDBJ whole genome shotgun (WGS) entry which is preliminary data.</text>
</comment>
<organism evidence="13 14">
    <name type="scientific">Artemisia annua</name>
    <name type="common">Sweet wormwood</name>
    <dbReference type="NCBI Taxonomy" id="35608"/>
    <lineage>
        <taxon>Eukaryota</taxon>
        <taxon>Viridiplantae</taxon>
        <taxon>Streptophyta</taxon>
        <taxon>Embryophyta</taxon>
        <taxon>Tracheophyta</taxon>
        <taxon>Spermatophyta</taxon>
        <taxon>Magnoliopsida</taxon>
        <taxon>eudicotyledons</taxon>
        <taxon>Gunneridae</taxon>
        <taxon>Pentapetalae</taxon>
        <taxon>asterids</taxon>
        <taxon>campanulids</taxon>
        <taxon>Asterales</taxon>
        <taxon>Asteraceae</taxon>
        <taxon>Asteroideae</taxon>
        <taxon>Anthemideae</taxon>
        <taxon>Artemisiinae</taxon>
        <taxon>Artemisia</taxon>
    </lineage>
</organism>
<comment type="similarity">
    <text evidence="2">Belongs to the nucleoporin GLFG family.</text>
</comment>
<dbReference type="Gene3D" id="1.10.10.2360">
    <property type="match status" value="1"/>
</dbReference>
<dbReference type="GO" id="GO:0051028">
    <property type="term" value="P:mRNA transport"/>
    <property type="evidence" value="ECO:0007669"/>
    <property type="project" value="UniProtKB-KW"/>
</dbReference>
<comment type="subunit">
    <text evidence="9">Part of the nuclear pore complex (NPC). The NPC has an eight-fold symmetrical structure comprising a central transport channel and two rings, the cytoplasmic and nuclear rings, to which eight filaments are attached. The cytoplasmic filaments have loose ends, while the nuclear filaments are joined in a distal ring, forming a nuclear basket. NPCs are highly dynamic in configuration and composition, and can be devided in 3 subcomplexes, the NUP62 subcomplex, the NUP107-160 subcomplex and the NUP93 subcomplex, containing approximately 30 different nucleoporin proteins.</text>
</comment>
<evidence type="ECO:0000256" key="9">
    <source>
        <dbReference type="ARBA" id="ARBA00065263"/>
    </source>
</evidence>
<feature type="region of interest" description="Disordered" evidence="10">
    <location>
        <begin position="388"/>
        <end position="416"/>
    </location>
</feature>
<feature type="region of interest" description="Disordered" evidence="10">
    <location>
        <begin position="179"/>
        <end position="200"/>
    </location>
</feature>
<evidence type="ECO:0000259" key="12">
    <source>
        <dbReference type="PROSITE" id="PS51434"/>
    </source>
</evidence>
<dbReference type="PANTHER" id="PTHR23198">
    <property type="entry name" value="NUCLEOPORIN"/>
    <property type="match status" value="1"/>
</dbReference>
<dbReference type="InterPro" id="IPR007230">
    <property type="entry name" value="Nup98_auto-Pept-S59_dom"/>
</dbReference>
<dbReference type="InterPro" id="IPR036903">
    <property type="entry name" value="Nup98_auto-Pept-S59_dom_sf"/>
</dbReference>
<keyword evidence="3" id="KW-0813">Transport</keyword>
<keyword evidence="8" id="KW-0539">Nucleus</keyword>
<dbReference type="GO" id="GO:0008139">
    <property type="term" value="F:nuclear localization sequence binding"/>
    <property type="evidence" value="ECO:0007669"/>
    <property type="project" value="TreeGrafter"/>
</dbReference>
<feature type="domain" description="Peptidase S59" evidence="12">
    <location>
        <begin position="435"/>
        <end position="561"/>
    </location>
</feature>
<gene>
    <name evidence="13" type="ORF">CTI12_AA087650</name>
</gene>
<feature type="compositionally biased region" description="Low complexity" evidence="10">
    <location>
        <begin position="179"/>
        <end position="191"/>
    </location>
</feature>
<dbReference type="OrthoDB" id="3797628at2759"/>
<dbReference type="GO" id="GO:0000973">
    <property type="term" value="P:post-transcriptional tethering of RNA polymerase II gene DNA at nuclear periphery"/>
    <property type="evidence" value="ECO:0007669"/>
    <property type="project" value="TreeGrafter"/>
</dbReference>
<dbReference type="Gene3D" id="3.30.1610.10">
    <property type="entry name" value="Peptidase S59, nucleoporin"/>
    <property type="match status" value="1"/>
</dbReference>
<keyword evidence="6" id="KW-0811">Translocation</keyword>
<feature type="signal peptide" evidence="11">
    <location>
        <begin position="1"/>
        <end position="24"/>
    </location>
</feature>
<comment type="subcellular location">
    <subcellularLocation>
        <location evidence="1">Nucleus</location>
        <location evidence="1">Nuclear pore complex</location>
    </subcellularLocation>
</comment>
<sequence>MCLLAVIATYFIVLIISQFAGNQATKLNLISISATLAYNNRSHEELRWDNYMNGKTTAPFNPFSINSSAVKSSSSVFSSCSSSPASNISTTSWPSTTTSPTWKYPGPLSSTSITSQPLHVSPFPNTPLTTTPSNSYNPFAINSLVKSTSSGFPPSSSLSVTTSWPTTTTLPTWISPSTTFPSSLTSQPPSTNATLTTDPSNPFNPFAPKTNLTSPASTFPSTPLSHNPFQIPSTTQPLHMDLFPWCLQLLTINTSTFLSTPLSRNPFQIPSTSLPTQSSSSTFPSPAYPLKTAWSTSVDGPFPMVPAATNNQQSLSQITSTPAATSPFGILPPSPRLSIPRSTPIQYGISSIPIPYYSVTKEIPDTFFVPRENPRALIMTREKLPPRENMHEEKFSSSMYEKERDGISADTNSEDPTKDQELFAAIVDVPSKLQQPDYYTEPQISELEAKERAEPGYCRRVKDFVVGRHGYGSIKFFGETDVRKLDLETLIQFNNREVIVYMDENKKPPVGEGLNIPAEITLLNIKCINKKTGMQCVDGSMIDRYTTMLKKKAASQGAEFL</sequence>
<dbReference type="GO" id="GO:0003723">
    <property type="term" value="F:RNA binding"/>
    <property type="evidence" value="ECO:0007669"/>
    <property type="project" value="TreeGrafter"/>
</dbReference>
<dbReference type="FunFam" id="3.30.1610.10:FF:000002">
    <property type="entry name" value="nuclear pore complex protein NUP98A"/>
    <property type="match status" value="1"/>
</dbReference>
<evidence type="ECO:0000256" key="3">
    <source>
        <dbReference type="ARBA" id="ARBA00022448"/>
    </source>
</evidence>
<feature type="compositionally biased region" description="Basic and acidic residues" evidence="10">
    <location>
        <begin position="388"/>
        <end position="407"/>
    </location>
</feature>
<reference evidence="13 14" key="1">
    <citation type="journal article" date="2018" name="Mol. Plant">
        <title>The genome of Artemisia annua provides insight into the evolution of Asteraceae family and artemisinin biosynthesis.</title>
        <authorList>
            <person name="Shen Q."/>
            <person name="Zhang L."/>
            <person name="Liao Z."/>
            <person name="Wang S."/>
            <person name="Yan T."/>
            <person name="Shi P."/>
            <person name="Liu M."/>
            <person name="Fu X."/>
            <person name="Pan Q."/>
            <person name="Wang Y."/>
            <person name="Lv Z."/>
            <person name="Lu X."/>
            <person name="Zhang F."/>
            <person name="Jiang W."/>
            <person name="Ma Y."/>
            <person name="Chen M."/>
            <person name="Hao X."/>
            <person name="Li L."/>
            <person name="Tang Y."/>
            <person name="Lv G."/>
            <person name="Zhou Y."/>
            <person name="Sun X."/>
            <person name="Brodelius P.E."/>
            <person name="Rose J.K.C."/>
            <person name="Tang K."/>
        </authorList>
    </citation>
    <scope>NUCLEOTIDE SEQUENCE [LARGE SCALE GENOMIC DNA]</scope>
    <source>
        <strain evidence="14">cv. Huhao1</strain>
        <tissue evidence="13">Leaf</tissue>
    </source>
</reference>
<evidence type="ECO:0000256" key="4">
    <source>
        <dbReference type="ARBA" id="ARBA00022816"/>
    </source>
</evidence>
<keyword evidence="7" id="KW-0906">Nuclear pore complex</keyword>
<evidence type="ECO:0000256" key="10">
    <source>
        <dbReference type="SAM" id="MobiDB-lite"/>
    </source>
</evidence>
<dbReference type="AlphaFoldDB" id="A0A2U1Q1B9"/>
<keyword evidence="4" id="KW-0509">mRNA transport</keyword>
<protein>
    <submittedName>
        <fullName evidence="13">Peptidase S59, nucleoporin</fullName>
    </submittedName>
</protein>
<evidence type="ECO:0000256" key="11">
    <source>
        <dbReference type="SAM" id="SignalP"/>
    </source>
</evidence>
<evidence type="ECO:0000256" key="6">
    <source>
        <dbReference type="ARBA" id="ARBA00023010"/>
    </source>
</evidence>
<evidence type="ECO:0000313" key="13">
    <source>
        <dbReference type="EMBL" id="PWA91742.1"/>
    </source>
</evidence>
<accession>A0A2U1Q1B9</accession>
<dbReference type="Proteomes" id="UP000245207">
    <property type="component" value="Unassembled WGS sequence"/>
</dbReference>
<proteinExistence type="inferred from homology"/>
<dbReference type="EMBL" id="PKPP01000522">
    <property type="protein sequence ID" value="PWA91742.1"/>
    <property type="molecule type" value="Genomic_DNA"/>
</dbReference>
<feature type="chain" id="PRO_5015439641" evidence="11">
    <location>
        <begin position="25"/>
        <end position="561"/>
    </location>
</feature>
<dbReference type="GO" id="GO:0017056">
    <property type="term" value="F:structural constituent of nuclear pore"/>
    <property type="evidence" value="ECO:0007669"/>
    <property type="project" value="InterPro"/>
</dbReference>
<dbReference type="InterPro" id="IPR037665">
    <property type="entry name" value="Nucleoporin_S59-like"/>
</dbReference>
<dbReference type="GO" id="GO:0006606">
    <property type="term" value="P:protein import into nucleus"/>
    <property type="evidence" value="ECO:0007669"/>
    <property type="project" value="TreeGrafter"/>
</dbReference>
<evidence type="ECO:0000256" key="7">
    <source>
        <dbReference type="ARBA" id="ARBA00023132"/>
    </source>
</evidence>
<evidence type="ECO:0000256" key="8">
    <source>
        <dbReference type="ARBA" id="ARBA00023242"/>
    </source>
</evidence>
<keyword evidence="11" id="KW-0732">Signal</keyword>
<keyword evidence="5" id="KW-0653">Protein transport</keyword>
<dbReference type="GO" id="GO:0048573">
    <property type="term" value="P:photoperiodism, flowering"/>
    <property type="evidence" value="ECO:0007669"/>
    <property type="project" value="UniProtKB-ARBA"/>
</dbReference>
<evidence type="ECO:0000256" key="2">
    <source>
        <dbReference type="ARBA" id="ARBA00008926"/>
    </source>
</evidence>
<dbReference type="Pfam" id="PF04096">
    <property type="entry name" value="Nucleoporin2"/>
    <property type="match status" value="1"/>
</dbReference>
<dbReference type="GO" id="GO:0044614">
    <property type="term" value="C:nuclear pore cytoplasmic filaments"/>
    <property type="evidence" value="ECO:0007669"/>
    <property type="project" value="TreeGrafter"/>
</dbReference>
<evidence type="ECO:0000256" key="5">
    <source>
        <dbReference type="ARBA" id="ARBA00022927"/>
    </source>
</evidence>
<dbReference type="PROSITE" id="PS51434">
    <property type="entry name" value="NUP_C"/>
    <property type="match status" value="1"/>
</dbReference>
<dbReference type="PANTHER" id="PTHR23198:SF6">
    <property type="entry name" value="NUCLEAR PORE COMPLEX PROTEIN NUP98-NUP96"/>
    <property type="match status" value="1"/>
</dbReference>
<dbReference type="GO" id="GO:0006405">
    <property type="term" value="P:RNA export from nucleus"/>
    <property type="evidence" value="ECO:0007669"/>
    <property type="project" value="TreeGrafter"/>
</dbReference>
<evidence type="ECO:0000256" key="1">
    <source>
        <dbReference type="ARBA" id="ARBA00004567"/>
    </source>
</evidence>
<name>A0A2U1Q1B9_ARTAN</name>
<evidence type="ECO:0000313" key="14">
    <source>
        <dbReference type="Proteomes" id="UP000245207"/>
    </source>
</evidence>
<dbReference type="SUPFAM" id="SSF82215">
    <property type="entry name" value="C-terminal autoproteolytic domain of nucleoporin nup98"/>
    <property type="match status" value="1"/>
</dbReference>
<dbReference type="STRING" id="35608.A0A2U1Q1B9"/>
<keyword evidence="14" id="KW-1185">Reference proteome</keyword>